<comment type="caution">
    <text evidence="1">The sequence shown here is derived from an EMBL/GenBank/DDBJ whole genome shotgun (WGS) entry which is preliminary data.</text>
</comment>
<dbReference type="EMBL" id="WIXP02000009">
    <property type="protein sequence ID" value="KAF6205145.1"/>
    <property type="molecule type" value="Genomic_DNA"/>
</dbReference>
<gene>
    <name evidence="1" type="ORF">GE061_019312</name>
</gene>
<dbReference type="Proteomes" id="UP000466442">
    <property type="component" value="Linkage Group LG9"/>
</dbReference>
<dbReference type="AlphaFoldDB" id="A0A6A4JW53"/>
<organism evidence="1 2">
    <name type="scientific">Apolygus lucorum</name>
    <name type="common">Small green plant bug</name>
    <name type="synonym">Lygocoris lucorum</name>
    <dbReference type="NCBI Taxonomy" id="248454"/>
    <lineage>
        <taxon>Eukaryota</taxon>
        <taxon>Metazoa</taxon>
        <taxon>Ecdysozoa</taxon>
        <taxon>Arthropoda</taxon>
        <taxon>Hexapoda</taxon>
        <taxon>Insecta</taxon>
        <taxon>Pterygota</taxon>
        <taxon>Neoptera</taxon>
        <taxon>Paraneoptera</taxon>
        <taxon>Hemiptera</taxon>
        <taxon>Heteroptera</taxon>
        <taxon>Panheteroptera</taxon>
        <taxon>Cimicomorpha</taxon>
        <taxon>Miridae</taxon>
        <taxon>Mirini</taxon>
        <taxon>Apolygus</taxon>
    </lineage>
</organism>
<name>A0A6A4JW53_APOLU</name>
<sequence length="219" mass="22161">MKRSILKGILVVAVAAAVTAEPQIISSILAASGLSAPLALVKVASDTKTMKEGLDFAGNVTRFATSFVANTSDHISNVTKAGLNATAVIGKEAIEGGAKLTKQGLGLAKSIAKYVPGYSSVITVGANVGLTGLPIVESAAKTGLNIMTKGSEKAVTLGNQIVKKGAGAVDSVAQTGIGIGKSAVNGVEKVKNTLSRFTGGQLFRASTRSLTPKKTNHDN</sequence>
<accession>A0A6A4JW53</accession>
<proteinExistence type="predicted"/>
<evidence type="ECO:0000313" key="1">
    <source>
        <dbReference type="EMBL" id="KAF6205145.1"/>
    </source>
</evidence>
<evidence type="ECO:0000313" key="2">
    <source>
        <dbReference type="Proteomes" id="UP000466442"/>
    </source>
</evidence>
<protein>
    <submittedName>
        <fullName evidence="1">Uncharacterized protein</fullName>
    </submittedName>
</protein>
<keyword evidence="2" id="KW-1185">Reference proteome</keyword>
<reference evidence="1" key="1">
    <citation type="journal article" date="2021" name="Mol. Ecol. Resour.">
        <title>Apolygus lucorum genome provides insights into omnivorousness and mesophyll feeding.</title>
        <authorList>
            <person name="Liu Y."/>
            <person name="Liu H."/>
            <person name="Wang H."/>
            <person name="Huang T."/>
            <person name="Liu B."/>
            <person name="Yang B."/>
            <person name="Yin L."/>
            <person name="Li B."/>
            <person name="Zhang Y."/>
            <person name="Zhang S."/>
            <person name="Jiang F."/>
            <person name="Zhang X."/>
            <person name="Ren Y."/>
            <person name="Wang B."/>
            <person name="Wang S."/>
            <person name="Lu Y."/>
            <person name="Wu K."/>
            <person name="Fan W."/>
            <person name="Wang G."/>
        </authorList>
    </citation>
    <scope>NUCLEOTIDE SEQUENCE</scope>
    <source>
        <strain evidence="1">12Hb</strain>
    </source>
</reference>